<evidence type="ECO:0000313" key="7">
    <source>
        <dbReference type="EMBL" id="KAA8492450.1"/>
    </source>
</evidence>
<feature type="transmembrane region" description="Helical" evidence="5">
    <location>
        <begin position="159"/>
        <end position="177"/>
    </location>
</feature>
<dbReference type="EMBL" id="VRMN01000009">
    <property type="protein sequence ID" value="KAA8492450.1"/>
    <property type="molecule type" value="Genomic_DNA"/>
</dbReference>
<evidence type="ECO:0000313" key="8">
    <source>
        <dbReference type="Proteomes" id="UP000324585"/>
    </source>
</evidence>
<feature type="transmembrane region" description="Helical" evidence="5">
    <location>
        <begin position="210"/>
        <end position="230"/>
    </location>
</feature>
<proteinExistence type="predicted"/>
<evidence type="ECO:0000256" key="5">
    <source>
        <dbReference type="SAM" id="Phobius"/>
    </source>
</evidence>
<evidence type="ECO:0000256" key="4">
    <source>
        <dbReference type="ARBA" id="ARBA00023136"/>
    </source>
</evidence>
<feature type="transmembrane region" description="Helical" evidence="5">
    <location>
        <begin position="43"/>
        <end position="65"/>
    </location>
</feature>
<name>A0A5J4YNE0_PORPP</name>
<feature type="transmembrane region" description="Helical" evidence="5">
    <location>
        <begin position="351"/>
        <end position="371"/>
    </location>
</feature>
<gene>
    <name evidence="7" type="ORF">FVE85_7957</name>
</gene>
<evidence type="ECO:0000256" key="3">
    <source>
        <dbReference type="ARBA" id="ARBA00022989"/>
    </source>
</evidence>
<protein>
    <submittedName>
        <fullName evidence="7">Phosphoenolpyruvate/phosphate translocator 1, chloroplastic</fullName>
    </submittedName>
</protein>
<keyword evidence="2 5" id="KW-0812">Transmembrane</keyword>
<evidence type="ECO:0000256" key="2">
    <source>
        <dbReference type="ARBA" id="ARBA00022692"/>
    </source>
</evidence>
<sequence length="989" mass="108174">MATRSVVDLLGVLLVLGWYSLNAVAHAHVVFVWPLAPNAVWLAAVQCAICAPLLPLVVVEQAALLKFVRNADMQLSGALFAVGTAATTFSLGSGSFLFTQMVKASEPVFSVALTKLWYPERHVSRLRLLATAMIVASVSIALAGKGVKPRGKSGAEQSDSVRLVLALSAAIISNIALQSRNIVNKKVIQMHDELFAQAPPSSRKTLMAQSVFAVSGTLACAFLVVAGVLLGTFHEVHNIPRLFLTYSARSTWVMLLAFAVYQLCSIFILQRVSPVTHAVLNALKRCFMILVSFALDYRIPQRAEVLGLVCLGFSLLFYGHVESAERAASAEEQSMPPPSVSDTDEKASRPWVVPMLWVFSWSSLIFLTLASEYNTFSSPRRVWESTGAVRGGSSASSRTRGFALAELTPVPIFRGADQETRAAADLDPRLPTSITSHRVSALDIQLFIDAVRAPSVAFYCFPGAAVLCNAYRLSGRQTGDVHGPVEYIDMQFNQVCDGQGDHELPGLEFFRKQILWKIRLGGRFESYATLLALLCLAGRESPSVVLSDHVVVAIRETNASARISEMDLWAGQKEAWPEAGVFVYMEGDMVMGIRVSREAQARVAAETVLGWASEGSRLTMNHIAELGKIVSLDLGLQSPLATGATHGRPFSISDVLFGVVLPVHGIQQLQAAASSEHAKDLKHALHVFAMVRVLPRLDFFSDLCFGSFVFPSGRLDMHKLVSKSRQDVEPARLAGVWTYEALGSGCPQGNGSAGFQAYPFNDFVPLSLNYSTTMHDQHAWLRAHGPVGAQDRISEQQFRAEGIPAHVFGRSVAMTLLPPDSDVLPKRETILFALADSALLDAGMSGKTFVRDKLTAEMLPQATETLIGHDDAWMHSYTQFVALSRAAVLVTDTLELAFTAAASATTVLLVVPERLIHQDEAIRLFHVVERESFQEVGNLEQAIRNYTRDWDVARLPPNPDPERFQSSTLHLFMRLESHPDLSRSRWLTL</sequence>
<dbReference type="Proteomes" id="UP000324585">
    <property type="component" value="Unassembled WGS sequence"/>
</dbReference>
<dbReference type="InterPro" id="IPR004853">
    <property type="entry name" value="Sugar_P_trans_dom"/>
</dbReference>
<accession>A0A5J4YNE0</accession>
<dbReference type="Pfam" id="PF03151">
    <property type="entry name" value="TPT"/>
    <property type="match status" value="1"/>
</dbReference>
<feature type="transmembrane region" description="Helical" evidence="5">
    <location>
        <begin position="77"/>
        <end position="98"/>
    </location>
</feature>
<feature type="transmembrane region" description="Helical" evidence="5">
    <location>
        <begin position="251"/>
        <end position="269"/>
    </location>
</feature>
<keyword evidence="4 5" id="KW-0472">Membrane</keyword>
<feature type="transmembrane region" description="Helical" evidence="5">
    <location>
        <begin position="126"/>
        <end position="147"/>
    </location>
</feature>
<feature type="domain" description="Sugar phosphate transporter" evidence="6">
    <location>
        <begin position="13"/>
        <end position="292"/>
    </location>
</feature>
<dbReference type="InterPro" id="IPR050186">
    <property type="entry name" value="TPT_transporter"/>
</dbReference>
<organism evidence="7 8">
    <name type="scientific">Porphyridium purpureum</name>
    <name type="common">Red alga</name>
    <name type="synonym">Porphyridium cruentum</name>
    <dbReference type="NCBI Taxonomy" id="35688"/>
    <lineage>
        <taxon>Eukaryota</taxon>
        <taxon>Rhodophyta</taxon>
        <taxon>Bangiophyceae</taxon>
        <taxon>Porphyridiales</taxon>
        <taxon>Porphyridiaceae</taxon>
        <taxon>Porphyridium</taxon>
    </lineage>
</organism>
<dbReference type="AlphaFoldDB" id="A0A5J4YNE0"/>
<reference evidence="8" key="1">
    <citation type="journal article" date="2019" name="Nat. Commun.">
        <title>Expansion of phycobilisome linker gene families in mesophilic red algae.</title>
        <authorList>
            <person name="Lee J."/>
            <person name="Kim D."/>
            <person name="Bhattacharya D."/>
            <person name="Yoon H.S."/>
        </authorList>
    </citation>
    <scope>NUCLEOTIDE SEQUENCE [LARGE SCALE GENOMIC DNA]</scope>
    <source>
        <strain evidence="8">CCMP 1328</strain>
    </source>
</reference>
<comment type="caution">
    <text evidence="7">The sequence shown here is derived from an EMBL/GenBank/DDBJ whole genome shotgun (WGS) entry which is preliminary data.</text>
</comment>
<dbReference type="PANTHER" id="PTHR11132">
    <property type="entry name" value="SOLUTE CARRIER FAMILY 35"/>
    <property type="match status" value="1"/>
</dbReference>
<dbReference type="GO" id="GO:0016020">
    <property type="term" value="C:membrane"/>
    <property type="evidence" value="ECO:0007669"/>
    <property type="project" value="UniProtKB-SubCell"/>
</dbReference>
<evidence type="ECO:0000259" key="6">
    <source>
        <dbReference type="Pfam" id="PF03151"/>
    </source>
</evidence>
<keyword evidence="3 5" id="KW-1133">Transmembrane helix</keyword>
<evidence type="ECO:0000256" key="1">
    <source>
        <dbReference type="ARBA" id="ARBA00004141"/>
    </source>
</evidence>
<comment type="subcellular location">
    <subcellularLocation>
        <location evidence="1">Membrane</location>
        <topology evidence="1">Multi-pass membrane protein</topology>
    </subcellularLocation>
</comment>
<keyword evidence="7" id="KW-0670">Pyruvate</keyword>
<keyword evidence="8" id="KW-1185">Reference proteome</keyword>